<sequence length="162" mass="19208">MLLPLARSQLHSYKNIINNIYMIELINYLKFYKQINQSIFLPVQEAVNSNQINFSTEGYEEQFLGPIAQYMLSKAELKKLNNHYITNYNVTSNQLQVYIEIDIYSNNRKHVPVFEIKSFYGNIKYYLNYKLNNEDHMLACINWTTPVIEDSVGLKYFYQFSG</sequence>
<evidence type="ECO:0000313" key="1">
    <source>
        <dbReference type="EMBL" id="RIB04038.1"/>
    </source>
</evidence>
<evidence type="ECO:0000313" key="2">
    <source>
        <dbReference type="Proteomes" id="UP000266673"/>
    </source>
</evidence>
<dbReference type="STRING" id="44941.A0A397U4H4"/>
<protein>
    <submittedName>
        <fullName evidence="1">Uncharacterized protein</fullName>
    </submittedName>
</protein>
<dbReference type="Proteomes" id="UP000266673">
    <property type="component" value="Unassembled WGS sequence"/>
</dbReference>
<dbReference type="EMBL" id="QKWP01002268">
    <property type="protein sequence ID" value="RIB04038.1"/>
    <property type="molecule type" value="Genomic_DNA"/>
</dbReference>
<organism evidence="1 2">
    <name type="scientific">Gigaspora rosea</name>
    <dbReference type="NCBI Taxonomy" id="44941"/>
    <lineage>
        <taxon>Eukaryota</taxon>
        <taxon>Fungi</taxon>
        <taxon>Fungi incertae sedis</taxon>
        <taxon>Mucoromycota</taxon>
        <taxon>Glomeromycotina</taxon>
        <taxon>Glomeromycetes</taxon>
        <taxon>Diversisporales</taxon>
        <taxon>Gigasporaceae</taxon>
        <taxon>Gigaspora</taxon>
    </lineage>
</organism>
<name>A0A397U4H4_9GLOM</name>
<dbReference type="AlphaFoldDB" id="A0A397U4H4"/>
<comment type="caution">
    <text evidence="1">The sequence shown here is derived from an EMBL/GenBank/DDBJ whole genome shotgun (WGS) entry which is preliminary data.</text>
</comment>
<reference evidence="1 2" key="1">
    <citation type="submission" date="2018-06" db="EMBL/GenBank/DDBJ databases">
        <title>Comparative genomics reveals the genomic features of Rhizophagus irregularis, R. cerebriforme, R. diaphanum and Gigaspora rosea, and their symbiotic lifestyle signature.</title>
        <authorList>
            <person name="Morin E."/>
            <person name="San Clemente H."/>
            <person name="Chen E.C.H."/>
            <person name="De La Providencia I."/>
            <person name="Hainaut M."/>
            <person name="Kuo A."/>
            <person name="Kohler A."/>
            <person name="Murat C."/>
            <person name="Tang N."/>
            <person name="Roy S."/>
            <person name="Loubradou J."/>
            <person name="Henrissat B."/>
            <person name="Grigoriev I.V."/>
            <person name="Corradi N."/>
            <person name="Roux C."/>
            <person name="Martin F.M."/>
        </authorList>
    </citation>
    <scope>NUCLEOTIDE SEQUENCE [LARGE SCALE GENOMIC DNA]</scope>
    <source>
        <strain evidence="1 2">DAOM 194757</strain>
    </source>
</reference>
<accession>A0A397U4H4</accession>
<gene>
    <name evidence="1" type="ORF">C2G38_2223440</name>
</gene>
<keyword evidence="2" id="KW-1185">Reference proteome</keyword>
<proteinExistence type="predicted"/>
<dbReference type="OrthoDB" id="2443892at2759"/>